<dbReference type="EMBL" id="CP069389">
    <property type="protein sequence ID" value="QRN92553.1"/>
    <property type="molecule type" value="Genomic_DNA"/>
</dbReference>
<dbReference type="GeneID" id="48592769"/>
<reference evidence="3" key="5">
    <citation type="submission" date="2022-07" db="EMBL/GenBank/DDBJ databases">
        <title>Bacterial species isolated from the porcine tonsil microbiota.</title>
        <authorList>
            <person name="Oliveira I.M.F."/>
        </authorList>
    </citation>
    <scope>NUCLEOTIDE SEQUENCE</scope>
    <source>
        <strain evidence="3">8QC2O2</strain>
    </source>
</reference>
<dbReference type="Pfam" id="PF03780">
    <property type="entry name" value="Asp23"/>
    <property type="match status" value="1"/>
</dbReference>
<gene>
    <name evidence="5" type="ORF">CD117_09370</name>
    <name evidence="2" type="ORF">CEP64_05685</name>
    <name evidence="4" type="ORF">JRU67_07220</name>
    <name evidence="3" type="ORF">NQ032_05185</name>
</gene>
<evidence type="ECO:0000313" key="4">
    <source>
        <dbReference type="EMBL" id="QRN92553.1"/>
    </source>
</evidence>
<dbReference type="PANTHER" id="PTHR34297">
    <property type="entry name" value="HYPOTHETICAL CYTOSOLIC PROTEIN-RELATED"/>
    <property type="match status" value="1"/>
</dbReference>
<dbReference type="EMBL" id="RXWV01000056">
    <property type="protein sequence ID" value="RTX71917.1"/>
    <property type="molecule type" value="Genomic_DNA"/>
</dbReference>
<evidence type="ECO:0000313" key="3">
    <source>
        <dbReference type="EMBL" id="MCQ9303014.1"/>
    </source>
</evidence>
<proteinExistence type="inferred from homology"/>
<reference evidence="2" key="2">
    <citation type="submission" date="2017-12" db="EMBL/GenBank/DDBJ databases">
        <title>FDA dAtabase for Regulatory Grade micrObial Sequences (FDA-ARGOS): Supporting development and validation of Infectious Disease Dx tests.</title>
        <authorList>
            <person name="Campos J."/>
            <person name="Goldberg B."/>
            <person name="Tallon L."/>
            <person name="Sadzewicz L."/>
            <person name="Sengamalay N."/>
            <person name="Ott S."/>
            <person name="Godinez A."/>
            <person name="Nagaraj S."/>
            <person name="Vavikolanu K."/>
            <person name="Vyas G."/>
            <person name="Nadendla S."/>
            <person name="Aluvathingal J."/>
            <person name="Geyer C."/>
            <person name="Nandy P."/>
            <person name="Hobson J."/>
            <person name="Sichtig H."/>
        </authorList>
    </citation>
    <scope>NUCLEOTIDE SEQUENCE</scope>
    <source>
        <strain evidence="2">FDAARGOS_285</strain>
    </source>
</reference>
<dbReference type="EMBL" id="JANILD010000002">
    <property type="protein sequence ID" value="MCQ9303014.1"/>
    <property type="molecule type" value="Genomic_DNA"/>
</dbReference>
<organism evidence="5 7">
    <name type="scientific">Mammaliicoccus sciuri</name>
    <name type="common">Staphylococcus sciuri</name>
    <dbReference type="NCBI Taxonomy" id="1296"/>
    <lineage>
        <taxon>Bacteria</taxon>
        <taxon>Bacillati</taxon>
        <taxon>Bacillota</taxon>
        <taxon>Bacilli</taxon>
        <taxon>Bacillales</taxon>
        <taxon>Staphylococcaceae</taxon>
        <taxon>Mammaliicoccus</taxon>
    </lineage>
</organism>
<protein>
    <submittedName>
        <fullName evidence="5">Asp23/Gls24 family envelope stress response protein</fullName>
    </submittedName>
</protein>
<dbReference type="AlphaFoldDB" id="A0A1X0TUD6"/>
<sequence>MAKTIENKKPSLGKIEIAPEVIEVIASIATTDIKGVSHMQSVFNKNSLEKFGKKNFGKGIKVDIKEDGIYINVYCTFDYGTKISETARKVQSEIKQALNTMTALTPKEVNVHIVNIHFQ</sequence>
<accession>A0A657XJT6</accession>
<dbReference type="RefSeq" id="WP_025904942.1">
    <property type="nucleotide sequence ID" value="NZ_CAJVGN010000001.1"/>
</dbReference>
<dbReference type="Proteomes" id="UP000640299">
    <property type="component" value="Chromosome"/>
</dbReference>
<dbReference type="PANTHER" id="PTHR34297:SF1">
    <property type="entry name" value="ASP23_GLS24 FAMILY ENVELOPE STRESS RESPONSE PROTEIN"/>
    <property type="match status" value="1"/>
</dbReference>
<name>A0A1X0TUD6_MAMSC</name>
<evidence type="ECO:0000313" key="6">
    <source>
        <dbReference type="Proteomes" id="UP000197058"/>
    </source>
</evidence>
<reference evidence="4" key="4">
    <citation type="submission" date="2021-02" db="EMBL/GenBank/DDBJ databases">
        <title>cfr and optrA-positive Staphylococcus spp.</title>
        <authorList>
            <person name="Chen L."/>
        </authorList>
    </citation>
    <scope>NUCLEOTIDE SEQUENCE</scope>
    <source>
        <strain evidence="4">GDQ20D70P</strain>
    </source>
</reference>
<comment type="similarity">
    <text evidence="1">Belongs to the asp23 family.</text>
</comment>
<reference evidence="5 7" key="3">
    <citation type="submission" date="2018-10" db="EMBL/GenBank/DDBJ databases">
        <title>A collection Staphylococci species genome sequencing.</title>
        <authorList>
            <person name="Cole K."/>
        </authorList>
    </citation>
    <scope>NUCLEOTIDE SEQUENCE [LARGE SCALE GENOMIC DNA]</scope>
    <source>
        <strain evidence="5">CCUG 37923</strain>
        <strain evidence="7">NCTC 12218</strain>
    </source>
</reference>
<dbReference type="KEGG" id="sscu:CEP64_05685"/>
<reference evidence="6" key="1">
    <citation type="submission" date="2017-06" db="EMBL/GenBank/DDBJ databases">
        <title>FDA dAtabase for Regulatory Grade micrObial Sequences (FDA-ARGOS): Supporting development and validation of Infectious Disease Dx tests.</title>
        <authorList>
            <person name="Goldberg B."/>
            <person name="Campos J."/>
            <person name="Tallon L."/>
            <person name="Sadzewicz L."/>
            <person name="Sengamalay N."/>
            <person name="Ott S."/>
            <person name="Godinez A."/>
            <person name="Nagaraj S."/>
            <person name="Vavikolanu K."/>
            <person name="Nadendla S."/>
            <person name="George J."/>
            <person name="Geyer C."/>
            <person name="Sichtig H."/>
        </authorList>
    </citation>
    <scope>NUCLEOTIDE SEQUENCE [LARGE SCALE GENOMIC DNA]</scope>
    <source>
        <strain evidence="6">FDAARGOS_285</strain>
    </source>
</reference>
<dbReference type="EMBL" id="CP022046">
    <property type="protein sequence ID" value="ASE34083.1"/>
    <property type="molecule type" value="Genomic_DNA"/>
</dbReference>
<dbReference type="InterPro" id="IPR005531">
    <property type="entry name" value="Asp23"/>
</dbReference>
<dbReference type="eggNOG" id="COG1302">
    <property type="taxonomic scope" value="Bacteria"/>
</dbReference>
<dbReference type="Proteomes" id="UP000274792">
    <property type="component" value="Unassembled WGS sequence"/>
</dbReference>
<evidence type="ECO:0000313" key="5">
    <source>
        <dbReference type="EMBL" id="RTX71917.1"/>
    </source>
</evidence>
<dbReference type="Proteomes" id="UP000197058">
    <property type="component" value="Chromosome"/>
</dbReference>
<evidence type="ECO:0000313" key="7">
    <source>
        <dbReference type="Proteomes" id="UP000274792"/>
    </source>
</evidence>
<evidence type="ECO:0000313" key="2">
    <source>
        <dbReference type="EMBL" id="ASE34083.1"/>
    </source>
</evidence>
<evidence type="ECO:0000256" key="1">
    <source>
        <dbReference type="ARBA" id="ARBA00005721"/>
    </source>
</evidence>
<dbReference type="Proteomes" id="UP001204068">
    <property type="component" value="Unassembled WGS sequence"/>
</dbReference>
<accession>A0A1X0TUD6</accession>